<dbReference type="Pfam" id="PF14529">
    <property type="entry name" value="Exo_endo_phos_2"/>
    <property type="match status" value="1"/>
</dbReference>
<dbReference type="STRING" id="30069.A0A182YT88"/>
<keyword evidence="3" id="KW-1185">Reference proteome</keyword>
<evidence type="ECO:0000313" key="2">
    <source>
        <dbReference type="EnsemblMetazoa" id="ASTEI11674-PA"/>
    </source>
</evidence>
<dbReference type="CDD" id="cd09077">
    <property type="entry name" value="R1-I-EN"/>
    <property type="match status" value="1"/>
</dbReference>
<dbReference type="VEuPathDB" id="VectorBase:ASTEI20_033538"/>
<sequence>MEIVQANINHCESAQDLLWQAIAEEQGDDALISEPYRTPRDNSCCVTDWTGLAAIWAVGRFPIQKVVSHDSEGFTIAIVNGVYFSSCYASPSWELERFNTMLDNLFDDLLGCNPVVVAGDFNAWVVEWGSRSTNSRGEAVLESLSQLNVVLGNVAQCCHDT</sequence>
<proteinExistence type="predicted"/>
<reference evidence="2" key="2">
    <citation type="submission" date="2020-05" db="UniProtKB">
        <authorList>
            <consortium name="EnsemblMetazoa"/>
        </authorList>
    </citation>
    <scope>IDENTIFICATION</scope>
    <source>
        <strain evidence="2">Indian</strain>
    </source>
</reference>
<name>A0A182YT88_ANOST</name>
<organism evidence="2 3">
    <name type="scientific">Anopheles stephensi</name>
    <name type="common">Indo-Pakistan malaria mosquito</name>
    <dbReference type="NCBI Taxonomy" id="30069"/>
    <lineage>
        <taxon>Eukaryota</taxon>
        <taxon>Metazoa</taxon>
        <taxon>Ecdysozoa</taxon>
        <taxon>Arthropoda</taxon>
        <taxon>Hexapoda</taxon>
        <taxon>Insecta</taxon>
        <taxon>Pterygota</taxon>
        <taxon>Neoptera</taxon>
        <taxon>Endopterygota</taxon>
        <taxon>Diptera</taxon>
        <taxon>Nematocera</taxon>
        <taxon>Culicoidea</taxon>
        <taxon>Culicidae</taxon>
        <taxon>Anophelinae</taxon>
        <taxon>Anopheles</taxon>
    </lineage>
</organism>
<dbReference type="PANTHER" id="PTHR33273:SF4">
    <property type="entry name" value="ENDONUCLEASE_EXONUCLEASE_PHOSPHATASE DOMAIN-CONTAINING PROTEIN"/>
    <property type="match status" value="1"/>
</dbReference>
<dbReference type="VEuPathDB" id="VectorBase:ASTEI11674"/>
<dbReference type="Gene3D" id="3.60.10.10">
    <property type="entry name" value="Endonuclease/exonuclease/phosphatase"/>
    <property type="match status" value="1"/>
</dbReference>
<evidence type="ECO:0000259" key="1">
    <source>
        <dbReference type="Pfam" id="PF14529"/>
    </source>
</evidence>
<reference evidence="3" key="1">
    <citation type="journal article" date="2014" name="Genome Biol.">
        <title>Genome analysis of a major urban malaria vector mosquito, Anopheles stephensi.</title>
        <authorList>
            <person name="Jiang X."/>
            <person name="Peery A."/>
            <person name="Hall A.B."/>
            <person name="Sharma A."/>
            <person name="Chen X.G."/>
            <person name="Waterhouse R.M."/>
            <person name="Komissarov A."/>
            <person name="Riehle M.M."/>
            <person name="Shouche Y."/>
            <person name="Sharakhova M.V."/>
            <person name="Lawson D."/>
            <person name="Pakpour N."/>
            <person name="Arensburger P."/>
            <person name="Davidson V.L."/>
            <person name="Eiglmeier K."/>
            <person name="Emrich S."/>
            <person name="George P."/>
            <person name="Kennedy R.C."/>
            <person name="Mane S.P."/>
            <person name="Maslen G."/>
            <person name="Oringanje C."/>
            <person name="Qi Y."/>
            <person name="Settlage R."/>
            <person name="Tojo M."/>
            <person name="Tubio J.M."/>
            <person name="Unger M.F."/>
            <person name="Wang B."/>
            <person name="Vernick K.D."/>
            <person name="Ribeiro J.M."/>
            <person name="James A.A."/>
            <person name="Michel K."/>
            <person name="Riehle M.A."/>
            <person name="Luckhart S."/>
            <person name="Sharakhov I.V."/>
            <person name="Tu Z."/>
        </authorList>
    </citation>
    <scope>NUCLEOTIDE SEQUENCE [LARGE SCALE GENOMIC DNA]</scope>
    <source>
        <strain evidence="3">Indian</strain>
    </source>
</reference>
<dbReference type="AlphaFoldDB" id="A0A182YT88"/>
<dbReference type="GO" id="GO:0003824">
    <property type="term" value="F:catalytic activity"/>
    <property type="evidence" value="ECO:0007669"/>
    <property type="project" value="InterPro"/>
</dbReference>
<evidence type="ECO:0000313" key="3">
    <source>
        <dbReference type="Proteomes" id="UP000076408"/>
    </source>
</evidence>
<dbReference type="EnsemblMetazoa" id="ASTEI11674-RA">
    <property type="protein sequence ID" value="ASTEI11674-PA"/>
    <property type="gene ID" value="ASTEI11674"/>
</dbReference>
<dbReference type="InterPro" id="IPR005135">
    <property type="entry name" value="Endo/exonuclease/phosphatase"/>
</dbReference>
<dbReference type="InterPro" id="IPR036691">
    <property type="entry name" value="Endo/exonu/phosph_ase_sf"/>
</dbReference>
<dbReference type="OMA" id="INHCESA"/>
<dbReference type="PANTHER" id="PTHR33273">
    <property type="entry name" value="DOMAIN-CONTAINING PROTEIN, PUTATIVE-RELATED"/>
    <property type="match status" value="1"/>
</dbReference>
<feature type="domain" description="Endonuclease/exonuclease/phosphatase" evidence="1">
    <location>
        <begin position="82"/>
        <end position="150"/>
    </location>
</feature>
<dbReference type="SUPFAM" id="SSF56219">
    <property type="entry name" value="DNase I-like"/>
    <property type="match status" value="1"/>
</dbReference>
<protein>
    <submittedName>
        <fullName evidence="2">Endo/exonuclease/phosphatase domain-containing protein</fullName>
    </submittedName>
</protein>
<accession>A0A182YT88</accession>
<dbReference type="Proteomes" id="UP000076408">
    <property type="component" value="Unassembled WGS sequence"/>
</dbReference>